<accession>A0A0K1QZY7</accession>
<proteinExistence type="evidence at transcript level"/>
<dbReference type="AlphaFoldDB" id="A0A0K1QZY7"/>
<reference evidence="1" key="1">
    <citation type="submission" date="2015-07" db="EMBL/GenBank/DDBJ databases">
        <title>MeaNS - Measles Nucleotide Surveillance Program.</title>
        <authorList>
            <person name="Tran T."/>
            <person name="Druce J."/>
        </authorList>
    </citation>
    <scope>NUCLEOTIDE SEQUENCE</scope>
</reference>
<protein>
    <submittedName>
        <fullName evidence="1">Uncharacterized protein</fullName>
    </submittedName>
</protein>
<name>A0A0K1QZY7_PECGU</name>
<sequence length="84" mass="8972">MTHAEGRPALCADLGVCLELCHANMTSHGHLVTLNKPPLVANVCSCRAQDPKSARPKHSVIDRAVPSLALTPIETHKLRNTGVT</sequence>
<organism evidence="1">
    <name type="scientific">Pectinaria gouldii</name>
    <name type="common">Trumpet worm</name>
    <name type="synonym">Ice-cream cone worm</name>
    <dbReference type="NCBI Taxonomy" id="260746"/>
    <lineage>
        <taxon>Eukaryota</taxon>
        <taxon>Metazoa</taxon>
        <taxon>Spiralia</taxon>
        <taxon>Lophotrochozoa</taxon>
        <taxon>Annelida</taxon>
        <taxon>Polychaeta</taxon>
        <taxon>Sedentaria</taxon>
        <taxon>Canalipalpata</taxon>
        <taxon>Terebellida</taxon>
        <taxon>Terebelliformia</taxon>
        <taxon>Pectinariidae</taxon>
        <taxon>Pectinaria</taxon>
    </lineage>
</organism>
<evidence type="ECO:0000313" key="1">
    <source>
        <dbReference type="EMBL" id="AKV16221.1"/>
    </source>
</evidence>
<dbReference type="EMBL" id="KT372106">
    <property type="protein sequence ID" value="AKV16221.1"/>
    <property type="molecule type" value="mRNA"/>
</dbReference>